<accession>A0A9P6B1T2</accession>
<dbReference type="EMBL" id="MU128943">
    <property type="protein sequence ID" value="KAF9516123.1"/>
    <property type="molecule type" value="Genomic_DNA"/>
</dbReference>
<dbReference type="Gene3D" id="1.10.150.130">
    <property type="match status" value="1"/>
</dbReference>
<keyword evidence="1" id="KW-0238">DNA-binding</keyword>
<organism evidence="2 3">
    <name type="scientific">Hydnum rufescens UP504</name>
    <dbReference type="NCBI Taxonomy" id="1448309"/>
    <lineage>
        <taxon>Eukaryota</taxon>
        <taxon>Fungi</taxon>
        <taxon>Dikarya</taxon>
        <taxon>Basidiomycota</taxon>
        <taxon>Agaricomycotina</taxon>
        <taxon>Agaricomycetes</taxon>
        <taxon>Cantharellales</taxon>
        <taxon>Hydnaceae</taxon>
        <taxon>Hydnum</taxon>
    </lineage>
</organism>
<comment type="caution">
    <text evidence="2">The sequence shown here is derived from an EMBL/GenBank/DDBJ whole genome shotgun (WGS) entry which is preliminary data.</text>
</comment>
<dbReference type="AlphaFoldDB" id="A0A9P6B1T2"/>
<evidence type="ECO:0000313" key="3">
    <source>
        <dbReference type="Proteomes" id="UP000886523"/>
    </source>
</evidence>
<name>A0A9P6B1T2_9AGAM</name>
<sequence length="246" mass="27572">MTLPLPLTHQPVWAAWSLEKLAFERALALGSAVDDSSARSYNSATQSYLSFCKLHHFPIDPTPDSMSFYVVFMCAHIRPSSVRAYLSGIAHGLESFYPHVRSVTSSKIRRGLAVRRKRALSLDDLHQLLQAYSSSSSHDDMLFLALTFTAFFALLRLGEVVVPDSFSLRKSRKMIRQHPLSISPDSFSFVLPFHKADCFFEGSLSDDRIQALGHWSSDAFKVYIRKHPLLLHALIRGGHSVAASVH</sequence>
<keyword evidence="3" id="KW-1185">Reference proteome</keyword>
<dbReference type="GO" id="GO:0003677">
    <property type="term" value="F:DNA binding"/>
    <property type="evidence" value="ECO:0007669"/>
    <property type="project" value="UniProtKB-KW"/>
</dbReference>
<dbReference type="PANTHER" id="PTHR34605">
    <property type="entry name" value="PHAGE_INTEGRASE DOMAIN-CONTAINING PROTEIN"/>
    <property type="match status" value="1"/>
</dbReference>
<dbReference type="InterPro" id="IPR052925">
    <property type="entry name" value="Phage_Integrase-like_Recomb"/>
</dbReference>
<dbReference type="InterPro" id="IPR010998">
    <property type="entry name" value="Integrase_recombinase_N"/>
</dbReference>
<evidence type="ECO:0000313" key="2">
    <source>
        <dbReference type="EMBL" id="KAF9516123.1"/>
    </source>
</evidence>
<dbReference type="SUPFAM" id="SSF47823">
    <property type="entry name" value="lambda integrase-like, N-terminal domain"/>
    <property type="match status" value="1"/>
</dbReference>
<proteinExistence type="predicted"/>
<dbReference type="PANTHER" id="PTHR34605:SF4">
    <property type="entry name" value="DNA ADENINE METHYLTRANSFERASE"/>
    <property type="match status" value="1"/>
</dbReference>
<reference evidence="2" key="1">
    <citation type="journal article" date="2020" name="Nat. Commun.">
        <title>Large-scale genome sequencing of mycorrhizal fungi provides insights into the early evolution of symbiotic traits.</title>
        <authorList>
            <person name="Miyauchi S."/>
            <person name="Kiss E."/>
            <person name="Kuo A."/>
            <person name="Drula E."/>
            <person name="Kohler A."/>
            <person name="Sanchez-Garcia M."/>
            <person name="Morin E."/>
            <person name="Andreopoulos B."/>
            <person name="Barry K.W."/>
            <person name="Bonito G."/>
            <person name="Buee M."/>
            <person name="Carver A."/>
            <person name="Chen C."/>
            <person name="Cichocki N."/>
            <person name="Clum A."/>
            <person name="Culley D."/>
            <person name="Crous P.W."/>
            <person name="Fauchery L."/>
            <person name="Girlanda M."/>
            <person name="Hayes R.D."/>
            <person name="Keri Z."/>
            <person name="LaButti K."/>
            <person name="Lipzen A."/>
            <person name="Lombard V."/>
            <person name="Magnuson J."/>
            <person name="Maillard F."/>
            <person name="Murat C."/>
            <person name="Nolan M."/>
            <person name="Ohm R.A."/>
            <person name="Pangilinan J."/>
            <person name="Pereira M.F."/>
            <person name="Perotto S."/>
            <person name="Peter M."/>
            <person name="Pfister S."/>
            <person name="Riley R."/>
            <person name="Sitrit Y."/>
            <person name="Stielow J.B."/>
            <person name="Szollosi G."/>
            <person name="Zifcakova L."/>
            <person name="Stursova M."/>
            <person name="Spatafora J.W."/>
            <person name="Tedersoo L."/>
            <person name="Vaario L.M."/>
            <person name="Yamada A."/>
            <person name="Yan M."/>
            <person name="Wang P."/>
            <person name="Xu J."/>
            <person name="Bruns T."/>
            <person name="Baldrian P."/>
            <person name="Vilgalys R."/>
            <person name="Dunand C."/>
            <person name="Henrissat B."/>
            <person name="Grigoriev I.V."/>
            <person name="Hibbett D."/>
            <person name="Nagy L.G."/>
            <person name="Martin F.M."/>
        </authorList>
    </citation>
    <scope>NUCLEOTIDE SEQUENCE</scope>
    <source>
        <strain evidence="2">UP504</strain>
    </source>
</reference>
<protein>
    <submittedName>
        <fullName evidence="2">Uncharacterized protein</fullName>
    </submittedName>
</protein>
<dbReference type="Proteomes" id="UP000886523">
    <property type="component" value="Unassembled WGS sequence"/>
</dbReference>
<evidence type="ECO:0000256" key="1">
    <source>
        <dbReference type="ARBA" id="ARBA00023125"/>
    </source>
</evidence>
<gene>
    <name evidence="2" type="ORF">BS47DRAFT_1371823</name>
</gene>
<dbReference type="OrthoDB" id="5598396at2759"/>